<protein>
    <recommendedName>
        <fullName evidence="1">Exonuclease VII large subunit C-terminal domain-containing protein</fullName>
    </recommendedName>
</protein>
<accession>A0ABY4NLC7</accession>
<evidence type="ECO:0000259" key="1">
    <source>
        <dbReference type="Pfam" id="PF02601"/>
    </source>
</evidence>
<dbReference type="EMBL" id="CP094619">
    <property type="protein sequence ID" value="UQN37573.1"/>
    <property type="molecule type" value="Genomic_DNA"/>
</dbReference>
<dbReference type="PANTHER" id="PTHR30008:SF0">
    <property type="entry name" value="EXODEOXYRIBONUCLEASE 7 LARGE SUBUNIT"/>
    <property type="match status" value="1"/>
</dbReference>
<dbReference type="RefSeq" id="WP_249462262.1">
    <property type="nucleotide sequence ID" value="NZ_CP094619.1"/>
</dbReference>
<dbReference type="Proteomes" id="UP000831759">
    <property type="component" value="Chromosome"/>
</dbReference>
<dbReference type="Pfam" id="PF02601">
    <property type="entry name" value="Exonuc_VII_L"/>
    <property type="match status" value="1"/>
</dbReference>
<name>A0ABY4NLC7_9BURK</name>
<dbReference type="PANTHER" id="PTHR30008">
    <property type="entry name" value="EXODEOXYRIBONUCLEASE 7 LARGE SUBUNIT"/>
    <property type="match status" value="1"/>
</dbReference>
<organism evidence="2 3">
    <name type="scientific">Alcaligenes aquatilis</name>
    <dbReference type="NCBI Taxonomy" id="323284"/>
    <lineage>
        <taxon>Bacteria</taxon>
        <taxon>Pseudomonadati</taxon>
        <taxon>Pseudomonadota</taxon>
        <taxon>Betaproteobacteria</taxon>
        <taxon>Burkholderiales</taxon>
        <taxon>Alcaligenaceae</taxon>
        <taxon>Alcaligenes</taxon>
    </lineage>
</organism>
<reference evidence="2 3" key="1">
    <citation type="journal article" date="2022" name="Int. J. Syst. Evol. Microbiol.">
        <title>Characterization of Alcaligenes aquatilis as a novel member of heterotrophic nitrifier-aerobic denitrifier and its performance in treating piggery wastewater.</title>
        <authorList>
            <person name="Cao X."/>
            <person name="Zhao B."/>
            <person name="Wu Y."/>
            <person name="Huang J."/>
            <person name="Wang H."/>
            <person name="Sun X."/>
            <person name="Li S."/>
        </authorList>
    </citation>
    <scope>NUCLEOTIDE SEQUENCE [LARGE SCALE GENOMIC DNA]</scope>
    <source>
        <strain evidence="2 3">AS1</strain>
    </source>
</reference>
<dbReference type="InterPro" id="IPR003753">
    <property type="entry name" value="Exonuc_VII_L"/>
</dbReference>
<dbReference type="InterPro" id="IPR020579">
    <property type="entry name" value="Exonuc_VII_lsu_C"/>
</dbReference>
<evidence type="ECO:0000313" key="3">
    <source>
        <dbReference type="Proteomes" id="UP000831759"/>
    </source>
</evidence>
<sequence length="330" mass="36151">MMVEVARRELKGWSDKGLLIRVYGVLMNLEAQRAYSKSRGWNTVYGVVLDAEGPLAINASREVFEGCDDGDMVEIVGYPTIKVIRGELKVQLDVLHLRHPESEDDQNRRKVVQSNLAALKALKPVRNVFPLQSRLSVDVIYSGASAAQVDEDFYNGLGEAAGRCQIRPVPIRITSASEVAEAIRSSHADILIIIRGGGEDVDFAVFNNAEVLSALSEAKAYRVTGIGHSGNSTLADLIADFSAAVPAQAGSHIREQLCQVNKLLGEYEGLVKKQMSEIIELSEEVESVSNGSRAEINRLHEIIKIKSSHTKNIKTLWAVIAILLLILIIK</sequence>
<proteinExistence type="predicted"/>
<evidence type="ECO:0000313" key="2">
    <source>
        <dbReference type="EMBL" id="UQN37573.1"/>
    </source>
</evidence>
<gene>
    <name evidence="2" type="ORF">MTR80_07690</name>
</gene>
<keyword evidence="3" id="KW-1185">Reference proteome</keyword>
<feature type="domain" description="Exonuclease VII large subunit C-terminal" evidence="1">
    <location>
        <begin position="147"/>
        <end position="307"/>
    </location>
</feature>
<dbReference type="GeneID" id="96868811"/>